<dbReference type="InterPro" id="IPR011009">
    <property type="entry name" value="Kinase-like_dom_sf"/>
</dbReference>
<evidence type="ECO:0000256" key="3">
    <source>
        <dbReference type="ARBA" id="ARBA00022679"/>
    </source>
</evidence>
<evidence type="ECO:0000256" key="5">
    <source>
        <dbReference type="ARBA" id="ARBA00022777"/>
    </source>
</evidence>
<feature type="region of interest" description="Disordered" evidence="8">
    <location>
        <begin position="387"/>
        <end position="412"/>
    </location>
</feature>
<dbReference type="PROSITE" id="PS50011">
    <property type="entry name" value="PROTEIN_KINASE_DOM"/>
    <property type="match status" value="1"/>
</dbReference>
<dbReference type="EMBL" id="LR586016">
    <property type="protein sequence ID" value="VIP03364.1"/>
    <property type="molecule type" value="Genomic_DNA"/>
</dbReference>
<name>A0A6C2YPP0_9BACT</name>
<dbReference type="SMART" id="SM00220">
    <property type="entry name" value="S_TKc"/>
    <property type="match status" value="1"/>
</dbReference>
<sequence>MDSNPKSAPGSTSANSTSGDRTPDLVNQTLGDFQLLRKLGQGGMGQVYLARQLTLKRQVAVKILRAELAQNVTALRRFQAEAEAVARIVHANIVQVYAIGEQNGLNYMALEFVDGRTLRDYLVRKGTLDLPVALSIMRQVLAALARAHEMGFVHRDIKPENILISRKGEAKVTDFGLSRCFATDEPLNITQSGVTMGTPLYMSPEQVQGHAVDPRTDLYSFGVTCFHLLCGEPPFRGNTPFEVALQHVQAEPPQLRAIRPDLPDELCQLVHKLMAKRKEDRFATAKEVLRDLARIREQLGMLPGTTAPVMPLTNPASQTLQTTSDPNRAGLPAAGSEPRLGTLTGTIPSQPSSSQRRIRMLVGAVALVASGAIGFWLNEQSLRSSSPVEVSREDSAGTALPSPPASDPSASLPKLASLRERALLAELKSPKIDPVRLTQFTVELALIYVEERRLDEAEQLFRSLSRGGILPRNRLPEIGVAIVTAYRDDVDPEAAVKSAAKFLEVLGERDGKVAAVTLRGYPLLSQAIGVALQRNAENLKAQGKSLDPKLERFRSGQGIFTPKA</sequence>
<evidence type="ECO:0000256" key="8">
    <source>
        <dbReference type="SAM" id="MobiDB-lite"/>
    </source>
</evidence>
<keyword evidence="2 10" id="KW-0723">Serine/threonine-protein kinase</keyword>
<dbReference type="InParanoid" id="A0A6C2YPP0"/>
<feature type="domain" description="Protein kinase" evidence="9">
    <location>
        <begin position="33"/>
        <end position="293"/>
    </location>
</feature>
<evidence type="ECO:0000256" key="1">
    <source>
        <dbReference type="ARBA" id="ARBA00012513"/>
    </source>
</evidence>
<dbReference type="AlphaFoldDB" id="A0A6C2YPP0"/>
<evidence type="ECO:0000259" key="9">
    <source>
        <dbReference type="PROSITE" id="PS50011"/>
    </source>
</evidence>
<keyword evidence="6 7" id="KW-0067">ATP-binding</keyword>
<dbReference type="EMBL" id="LR593887">
    <property type="protein sequence ID" value="VTS04100.1"/>
    <property type="molecule type" value="Genomic_DNA"/>
</dbReference>
<dbReference type="KEGG" id="tim:GMBLW1_05960"/>
<dbReference type="EC" id="2.7.11.1" evidence="1"/>
<dbReference type="PROSITE" id="PS00108">
    <property type="entry name" value="PROTEIN_KINASE_ST"/>
    <property type="match status" value="1"/>
</dbReference>
<feature type="binding site" evidence="7">
    <location>
        <position position="62"/>
    </location>
    <ligand>
        <name>ATP</name>
        <dbReference type="ChEBI" id="CHEBI:30616"/>
    </ligand>
</feature>
<dbReference type="GO" id="GO:0005524">
    <property type="term" value="F:ATP binding"/>
    <property type="evidence" value="ECO:0007669"/>
    <property type="project" value="UniProtKB-UniRule"/>
</dbReference>
<organism evidence="10">
    <name type="scientific">Tuwongella immobilis</name>
    <dbReference type="NCBI Taxonomy" id="692036"/>
    <lineage>
        <taxon>Bacteria</taxon>
        <taxon>Pseudomonadati</taxon>
        <taxon>Planctomycetota</taxon>
        <taxon>Planctomycetia</taxon>
        <taxon>Gemmatales</taxon>
        <taxon>Gemmataceae</taxon>
        <taxon>Tuwongella</taxon>
    </lineage>
</organism>
<evidence type="ECO:0000256" key="7">
    <source>
        <dbReference type="PROSITE-ProRule" id="PRU10141"/>
    </source>
</evidence>
<keyword evidence="5 10" id="KW-0418">Kinase</keyword>
<dbReference type="FunFam" id="1.10.510.10:FF:000021">
    <property type="entry name" value="Serine/threonine protein kinase"/>
    <property type="match status" value="1"/>
</dbReference>
<dbReference type="Pfam" id="PF00069">
    <property type="entry name" value="Pkinase"/>
    <property type="match status" value="1"/>
</dbReference>
<protein>
    <recommendedName>
        <fullName evidence="1">non-specific serine/threonine protein kinase</fullName>
        <ecNumber evidence="1">2.7.11.1</ecNumber>
    </recommendedName>
</protein>
<dbReference type="InterPro" id="IPR008271">
    <property type="entry name" value="Ser/Thr_kinase_AS"/>
</dbReference>
<evidence type="ECO:0000256" key="2">
    <source>
        <dbReference type="ARBA" id="ARBA00022527"/>
    </source>
</evidence>
<gene>
    <name evidence="10" type="ORF">GMBLW1_05960</name>
</gene>
<reference evidence="10" key="1">
    <citation type="submission" date="2019-04" db="EMBL/GenBank/DDBJ databases">
        <authorList>
            <consortium name="Science for Life Laboratories"/>
        </authorList>
    </citation>
    <scope>NUCLEOTIDE SEQUENCE</scope>
    <source>
        <strain evidence="10">MBLW1</strain>
    </source>
</reference>
<proteinExistence type="predicted"/>
<dbReference type="InterPro" id="IPR017441">
    <property type="entry name" value="Protein_kinase_ATP_BS"/>
</dbReference>
<dbReference type="RefSeq" id="WP_162658441.1">
    <property type="nucleotide sequence ID" value="NZ_LR593887.1"/>
</dbReference>
<dbReference type="SUPFAM" id="SSF56112">
    <property type="entry name" value="Protein kinase-like (PK-like)"/>
    <property type="match status" value="1"/>
</dbReference>
<dbReference type="CDD" id="cd14014">
    <property type="entry name" value="STKc_PknB_like"/>
    <property type="match status" value="1"/>
</dbReference>
<feature type="region of interest" description="Disordered" evidence="8">
    <location>
        <begin position="1"/>
        <end position="23"/>
    </location>
</feature>
<dbReference type="PROSITE" id="PS00107">
    <property type="entry name" value="PROTEIN_KINASE_ATP"/>
    <property type="match status" value="1"/>
</dbReference>
<keyword evidence="4 7" id="KW-0547">Nucleotide-binding</keyword>
<feature type="region of interest" description="Disordered" evidence="8">
    <location>
        <begin position="316"/>
        <end position="354"/>
    </location>
</feature>
<evidence type="ECO:0000256" key="4">
    <source>
        <dbReference type="ARBA" id="ARBA00022741"/>
    </source>
</evidence>
<keyword evidence="11" id="KW-1185">Reference proteome</keyword>
<dbReference type="Proteomes" id="UP000464378">
    <property type="component" value="Chromosome"/>
</dbReference>
<feature type="compositionally biased region" description="Polar residues" evidence="8">
    <location>
        <begin position="316"/>
        <end position="326"/>
    </location>
</feature>
<dbReference type="Gene3D" id="1.10.510.10">
    <property type="entry name" value="Transferase(Phosphotransferase) domain 1"/>
    <property type="match status" value="1"/>
</dbReference>
<dbReference type="Gene3D" id="3.30.200.20">
    <property type="entry name" value="Phosphorylase Kinase, domain 1"/>
    <property type="match status" value="1"/>
</dbReference>
<dbReference type="PANTHER" id="PTHR43289:SF6">
    <property type="entry name" value="SERINE_THREONINE-PROTEIN KINASE NEKL-3"/>
    <property type="match status" value="1"/>
</dbReference>
<dbReference type="PANTHER" id="PTHR43289">
    <property type="entry name" value="MITOGEN-ACTIVATED PROTEIN KINASE KINASE KINASE 20-RELATED"/>
    <property type="match status" value="1"/>
</dbReference>
<accession>A0A6C2YPP0</accession>
<evidence type="ECO:0000313" key="11">
    <source>
        <dbReference type="Proteomes" id="UP000464378"/>
    </source>
</evidence>
<keyword evidence="3" id="KW-0808">Transferase</keyword>
<evidence type="ECO:0000256" key="6">
    <source>
        <dbReference type="ARBA" id="ARBA00022840"/>
    </source>
</evidence>
<dbReference type="GO" id="GO:0004674">
    <property type="term" value="F:protein serine/threonine kinase activity"/>
    <property type="evidence" value="ECO:0007669"/>
    <property type="project" value="UniProtKB-KW"/>
</dbReference>
<dbReference type="InterPro" id="IPR000719">
    <property type="entry name" value="Prot_kinase_dom"/>
</dbReference>
<evidence type="ECO:0000313" key="10">
    <source>
        <dbReference type="EMBL" id="VIP03364.1"/>
    </source>
</evidence>